<feature type="domain" description="Fibrinogen C-terminal" evidence="3">
    <location>
        <begin position="195"/>
        <end position="370"/>
    </location>
</feature>
<feature type="signal peptide" evidence="2">
    <location>
        <begin position="1"/>
        <end position="27"/>
    </location>
</feature>
<keyword evidence="2" id="KW-0732">Signal</keyword>
<evidence type="ECO:0000313" key="4">
    <source>
        <dbReference type="EMBL" id="ALC43036.1"/>
    </source>
</evidence>
<dbReference type="PANTHER" id="PTHR19143:SF327">
    <property type="entry name" value="FI21813P1-RELATED"/>
    <property type="match status" value="1"/>
</dbReference>
<dbReference type="OMA" id="MESPECK"/>
<keyword evidence="1" id="KW-0175">Coiled coil</keyword>
<dbReference type="AlphaFoldDB" id="A0A0M5J7U6"/>
<dbReference type="Gene3D" id="3.90.215.10">
    <property type="entry name" value="Gamma Fibrinogen, chain A, domain 1"/>
    <property type="match status" value="1"/>
</dbReference>
<dbReference type="InterPro" id="IPR014716">
    <property type="entry name" value="Fibrinogen_a/b/g_C_1"/>
</dbReference>
<gene>
    <name evidence="4" type="ORF">Dbus_chr3Lg202</name>
</gene>
<dbReference type="InterPro" id="IPR050373">
    <property type="entry name" value="Fibrinogen_C-term_domain"/>
</dbReference>
<evidence type="ECO:0000313" key="5">
    <source>
        <dbReference type="Proteomes" id="UP000494163"/>
    </source>
</evidence>
<dbReference type="SMART" id="SM00186">
    <property type="entry name" value="FBG"/>
    <property type="match status" value="1"/>
</dbReference>
<dbReference type="PANTHER" id="PTHR19143">
    <property type="entry name" value="FIBRINOGEN/TENASCIN/ANGIOPOEITIN"/>
    <property type="match status" value="1"/>
</dbReference>
<feature type="chain" id="PRO_5005803934" evidence="2">
    <location>
        <begin position="28"/>
        <end position="370"/>
    </location>
</feature>
<accession>A0A0M5J7U6</accession>
<feature type="coiled-coil region" evidence="1">
    <location>
        <begin position="71"/>
        <end position="119"/>
    </location>
</feature>
<dbReference type="SUPFAM" id="SSF56496">
    <property type="entry name" value="Fibrinogen C-terminal domain-like"/>
    <property type="match status" value="1"/>
</dbReference>
<evidence type="ECO:0000259" key="3">
    <source>
        <dbReference type="PROSITE" id="PS51406"/>
    </source>
</evidence>
<evidence type="ECO:0000256" key="2">
    <source>
        <dbReference type="SAM" id="SignalP"/>
    </source>
</evidence>
<proteinExistence type="predicted"/>
<evidence type="ECO:0000256" key="1">
    <source>
        <dbReference type="SAM" id="Coils"/>
    </source>
</evidence>
<protein>
    <submittedName>
        <fullName evidence="4">Maker637</fullName>
    </submittedName>
</protein>
<dbReference type="InterPro" id="IPR002181">
    <property type="entry name" value="Fibrinogen_a/b/g_C_dom"/>
</dbReference>
<keyword evidence="5" id="KW-1185">Reference proteome</keyword>
<feature type="coiled-coil region" evidence="1">
    <location>
        <begin position="148"/>
        <end position="192"/>
    </location>
</feature>
<name>A0A0M5J7U6_DROBS</name>
<organism evidence="4 5">
    <name type="scientific">Drosophila busckii</name>
    <name type="common">Fruit fly</name>
    <dbReference type="NCBI Taxonomy" id="30019"/>
    <lineage>
        <taxon>Eukaryota</taxon>
        <taxon>Metazoa</taxon>
        <taxon>Ecdysozoa</taxon>
        <taxon>Arthropoda</taxon>
        <taxon>Hexapoda</taxon>
        <taxon>Insecta</taxon>
        <taxon>Pterygota</taxon>
        <taxon>Neoptera</taxon>
        <taxon>Endopterygota</taxon>
        <taxon>Diptera</taxon>
        <taxon>Brachycera</taxon>
        <taxon>Muscomorpha</taxon>
        <taxon>Ephydroidea</taxon>
        <taxon>Drosophilidae</taxon>
        <taxon>Drosophila</taxon>
    </lineage>
</organism>
<dbReference type="InterPro" id="IPR036056">
    <property type="entry name" value="Fibrinogen-like_C"/>
</dbReference>
<dbReference type="OrthoDB" id="6145874at2759"/>
<dbReference type="PROSITE" id="PS51406">
    <property type="entry name" value="FIBRINOGEN_C_2"/>
    <property type="match status" value="1"/>
</dbReference>
<reference evidence="4 5" key="1">
    <citation type="submission" date="2015-08" db="EMBL/GenBank/DDBJ databases">
        <title>Ancestral chromatin configuration constrains chromatin evolution on differentiating sex chromosomes in Drosophila.</title>
        <authorList>
            <person name="Zhou Q."/>
            <person name="Bachtrog D."/>
        </authorList>
    </citation>
    <scope>NUCLEOTIDE SEQUENCE [LARGE SCALE GENOMIC DNA]</scope>
    <source>
        <tissue evidence="4">Whole larvae</tissue>
    </source>
</reference>
<dbReference type="SMR" id="A0A0M5J7U6"/>
<dbReference type="Pfam" id="PF00147">
    <property type="entry name" value="Fibrinogen_C"/>
    <property type="match status" value="1"/>
</dbReference>
<dbReference type="GO" id="GO:0005615">
    <property type="term" value="C:extracellular space"/>
    <property type="evidence" value="ECO:0007669"/>
    <property type="project" value="TreeGrafter"/>
</dbReference>
<dbReference type="Proteomes" id="UP000494163">
    <property type="component" value="Chromosome 3L"/>
</dbReference>
<sequence length="370" mass="42982">MKCKRLANYTLLISFILALNGVFEASASNETEFCSASQPIDQQCGKYAYNILKPLLTYLKYLQTKVNDNNIDTLIKTNEHLNEELINLKNTLKEKNELLDAFKSNMTDLKESNSNLEKLQAQTATDVKNIEIFLKNHISNSEKCEMERRNETELLSKLENSVQELIIKSNKINELQGQINKLQDQITNDAKKATTEQIPKANSCKALAGGEHEIQVPGLKPFEVLCSGDHPVGKGWIIIQQRINGQEDFERNWNSYRDGFGYFWGDFYLGLTKIHHITHSQRYELYIYMEKFNTEWFAARYDNFRVGSEADLFELQTLGNYTWTNIDNDKMRYQEHMKFTTYDQDNDKWMDGNCAKDVRSGGWWYNNCAT</sequence>
<dbReference type="EMBL" id="CP012525">
    <property type="protein sequence ID" value="ALC43036.1"/>
    <property type="molecule type" value="Genomic_DNA"/>
</dbReference>